<dbReference type="InterPro" id="IPR003362">
    <property type="entry name" value="Bact_transf"/>
</dbReference>
<evidence type="ECO:0000259" key="8">
    <source>
        <dbReference type="Pfam" id="PF02397"/>
    </source>
</evidence>
<evidence type="ECO:0000256" key="3">
    <source>
        <dbReference type="ARBA" id="ARBA00022679"/>
    </source>
</evidence>
<feature type="transmembrane region" description="Helical" evidence="7">
    <location>
        <begin position="159"/>
        <end position="182"/>
    </location>
</feature>
<evidence type="ECO:0000256" key="7">
    <source>
        <dbReference type="SAM" id="Phobius"/>
    </source>
</evidence>
<gene>
    <name evidence="9" type="ORF">O164_01200</name>
</gene>
<feature type="transmembrane region" description="Helical" evidence="7">
    <location>
        <begin position="102"/>
        <end position="122"/>
    </location>
</feature>
<sequence length="524" mass="59245">MIPGTLMADGCYSLINGLRLQDFAPRALHEPLSRLACWWKAFAARKLMRSEMVLEPRSSRSLLQRRSSVSNAIQAGLDGIAVIGIAWYLIYDQFGYITSDYVIMLLLLVGALAVIYDHYAIYRTNVGLSIKAFRLFKAWSATFCFLVVMAFLAKQSETYSRLLVVQLFIIGYIAQLFLHFAVRELQKRFTAHARLDNALIIGAGDLANFLYQKISNNPWFGERVLGCVLIDNADEPGRESAEGKQRMPVLGHVAELDDIVARHGIRTVYLVTPLGGSEVINDVYFKLLDKCIAVNWVPDIFSLRLINHSVREIAGIPVLTLSETPLTGMSLFLKNLEDRVLAALILLLASPVLLAVALAIKLDSRGPVFFRQERTGWTGEAFRIWKFRSMHVHQPEDGVVKQAQRDDPRLTRVGAFIRRTSLDELPQLFNVLTGEMSLVGPRPHALQHDTLYSQDIVDYFARHNIKPGMTGLAQVRGFRGETRDIEQMIQRVDSDIEYINNWSLWLDFVILVRTLNAFTGKQAY</sequence>
<dbReference type="Pfam" id="PF13727">
    <property type="entry name" value="CoA_binding_3"/>
    <property type="match status" value="1"/>
</dbReference>
<dbReference type="GO" id="GO:0016020">
    <property type="term" value="C:membrane"/>
    <property type="evidence" value="ECO:0007669"/>
    <property type="project" value="UniProtKB-SubCell"/>
</dbReference>
<dbReference type="Gene3D" id="3.40.50.720">
    <property type="entry name" value="NAD(P)-binding Rossmann-like Domain"/>
    <property type="match status" value="1"/>
</dbReference>
<comment type="caution">
    <text evidence="9">The sequence shown here is derived from an EMBL/GenBank/DDBJ whole genome shotgun (WGS) entry which is preliminary data.</text>
</comment>
<name>V7DII4_9PSED</name>
<keyword evidence="5 7" id="KW-1133">Transmembrane helix</keyword>
<evidence type="ECO:0000256" key="5">
    <source>
        <dbReference type="ARBA" id="ARBA00022989"/>
    </source>
</evidence>
<dbReference type="EMBL" id="AXUP01000006">
    <property type="protein sequence ID" value="ESW41293.1"/>
    <property type="molecule type" value="Genomic_DNA"/>
</dbReference>
<comment type="subcellular location">
    <subcellularLocation>
        <location evidence="1">Membrane</location>
        <topology evidence="1">Multi-pass membrane protein</topology>
    </subcellularLocation>
</comment>
<dbReference type="Pfam" id="PF02397">
    <property type="entry name" value="Bac_transf"/>
    <property type="match status" value="1"/>
</dbReference>
<keyword evidence="6 7" id="KW-0472">Membrane</keyword>
<keyword evidence="3 9" id="KW-0808">Transferase</keyword>
<dbReference type="Proteomes" id="UP000018511">
    <property type="component" value="Unassembled WGS sequence"/>
</dbReference>
<dbReference type="InterPro" id="IPR017475">
    <property type="entry name" value="EPS_sugar_tfrase"/>
</dbReference>
<dbReference type="NCBIfam" id="TIGR03023">
    <property type="entry name" value="WcaJ_sugtrans"/>
    <property type="match status" value="1"/>
</dbReference>
<evidence type="ECO:0000256" key="1">
    <source>
        <dbReference type="ARBA" id="ARBA00004141"/>
    </source>
</evidence>
<dbReference type="PATRIC" id="fig|1388762.3.peg.247"/>
<dbReference type="NCBIfam" id="TIGR03025">
    <property type="entry name" value="EPS_sugtrans"/>
    <property type="match status" value="1"/>
</dbReference>
<evidence type="ECO:0000256" key="2">
    <source>
        <dbReference type="ARBA" id="ARBA00006464"/>
    </source>
</evidence>
<feature type="transmembrane region" description="Helical" evidence="7">
    <location>
        <begin position="134"/>
        <end position="153"/>
    </location>
</feature>
<protein>
    <submittedName>
        <fullName evidence="9">Sugar transferase</fullName>
    </submittedName>
</protein>
<keyword evidence="4 7" id="KW-0812">Transmembrane</keyword>
<accession>V7DII4</accession>
<evidence type="ECO:0000313" key="9">
    <source>
        <dbReference type="EMBL" id="ESW41293.1"/>
    </source>
</evidence>
<dbReference type="PANTHER" id="PTHR30576">
    <property type="entry name" value="COLANIC BIOSYNTHESIS UDP-GLUCOSE LIPID CARRIER TRANSFERASE"/>
    <property type="match status" value="1"/>
</dbReference>
<feature type="transmembrane region" description="Helical" evidence="7">
    <location>
        <begin position="69"/>
        <end position="90"/>
    </location>
</feature>
<evidence type="ECO:0000256" key="4">
    <source>
        <dbReference type="ARBA" id="ARBA00022692"/>
    </source>
</evidence>
<dbReference type="InterPro" id="IPR017473">
    <property type="entry name" value="Undecaprenyl-P_gluc_Ptfrase"/>
</dbReference>
<reference evidence="9 10" key="1">
    <citation type="submission" date="2013-10" db="EMBL/GenBank/DDBJ databases">
        <title>Whole Genome Shotgun Sequence of Pseudomonas taiwanensis SJ9.</title>
        <authorList>
            <person name="Hong S.-J."/>
            <person name="Shin J.-H."/>
        </authorList>
    </citation>
    <scope>NUCLEOTIDE SEQUENCE [LARGE SCALE GENOMIC DNA]</scope>
    <source>
        <strain evidence="9 10">SJ9</strain>
    </source>
</reference>
<proteinExistence type="inferred from homology"/>
<feature type="transmembrane region" description="Helical" evidence="7">
    <location>
        <begin position="340"/>
        <end position="360"/>
    </location>
</feature>
<evidence type="ECO:0000313" key="10">
    <source>
        <dbReference type="Proteomes" id="UP000018511"/>
    </source>
</evidence>
<feature type="domain" description="Bacterial sugar transferase" evidence="8">
    <location>
        <begin position="334"/>
        <end position="517"/>
    </location>
</feature>
<comment type="similarity">
    <text evidence="2">Belongs to the bacterial sugar transferase family.</text>
</comment>
<evidence type="ECO:0000256" key="6">
    <source>
        <dbReference type="ARBA" id="ARBA00023136"/>
    </source>
</evidence>
<dbReference type="PANTHER" id="PTHR30576:SF0">
    <property type="entry name" value="UNDECAPRENYL-PHOSPHATE N-ACETYLGALACTOSAMINYL 1-PHOSPHATE TRANSFERASE-RELATED"/>
    <property type="match status" value="1"/>
</dbReference>
<dbReference type="AlphaFoldDB" id="V7DII4"/>
<dbReference type="GO" id="GO:0016780">
    <property type="term" value="F:phosphotransferase activity, for other substituted phosphate groups"/>
    <property type="evidence" value="ECO:0007669"/>
    <property type="project" value="TreeGrafter"/>
</dbReference>
<organism evidence="9 10">
    <name type="scientific">Pseudomonas taiwanensis SJ9</name>
    <dbReference type="NCBI Taxonomy" id="1388762"/>
    <lineage>
        <taxon>Bacteria</taxon>
        <taxon>Pseudomonadati</taxon>
        <taxon>Pseudomonadota</taxon>
        <taxon>Gammaproteobacteria</taxon>
        <taxon>Pseudomonadales</taxon>
        <taxon>Pseudomonadaceae</taxon>
        <taxon>Pseudomonas</taxon>
    </lineage>
</organism>